<feature type="transmembrane region" description="Helical" evidence="5">
    <location>
        <begin position="352"/>
        <end position="371"/>
    </location>
</feature>
<comment type="subcellular location">
    <subcellularLocation>
        <location evidence="1">Membrane</location>
        <topology evidence="1">Multi-pass membrane protein</topology>
    </subcellularLocation>
</comment>
<dbReference type="InterPro" id="IPR050382">
    <property type="entry name" value="MFS_Na/Anion_cotransporter"/>
</dbReference>
<feature type="transmembrane region" description="Helical" evidence="5">
    <location>
        <begin position="312"/>
        <end position="331"/>
    </location>
</feature>
<protein>
    <submittedName>
        <fullName evidence="7">MFS transporter</fullName>
    </submittedName>
</protein>
<feature type="transmembrane region" description="Helical" evidence="5">
    <location>
        <begin position="491"/>
        <end position="515"/>
    </location>
</feature>
<proteinExistence type="predicted"/>
<keyword evidence="8" id="KW-1185">Reference proteome</keyword>
<keyword evidence="4 5" id="KW-0472">Membrane</keyword>
<evidence type="ECO:0000256" key="4">
    <source>
        <dbReference type="ARBA" id="ARBA00023136"/>
    </source>
</evidence>
<dbReference type="PANTHER" id="PTHR11662:SF285">
    <property type="entry name" value="HEXURONATE TRANSPORTER"/>
    <property type="match status" value="1"/>
</dbReference>
<dbReference type="InterPro" id="IPR011701">
    <property type="entry name" value="MFS"/>
</dbReference>
<dbReference type="InterPro" id="IPR020846">
    <property type="entry name" value="MFS_dom"/>
</dbReference>
<gene>
    <name evidence="7" type="ORF">QJ048_15065</name>
</gene>
<feature type="transmembrane region" description="Helical" evidence="5">
    <location>
        <begin position="102"/>
        <end position="123"/>
    </location>
</feature>
<dbReference type="SUPFAM" id="SSF103473">
    <property type="entry name" value="MFS general substrate transporter"/>
    <property type="match status" value="1"/>
</dbReference>
<evidence type="ECO:0000313" key="7">
    <source>
        <dbReference type="EMBL" id="MDI3321112.1"/>
    </source>
</evidence>
<comment type="caution">
    <text evidence="7">The sequence shown here is derived from an EMBL/GenBank/DDBJ whole genome shotgun (WGS) entry which is preliminary data.</text>
</comment>
<dbReference type="Proteomes" id="UP001226434">
    <property type="component" value="Unassembled WGS sequence"/>
</dbReference>
<accession>A0ABT6REW8</accession>
<evidence type="ECO:0000256" key="1">
    <source>
        <dbReference type="ARBA" id="ARBA00004141"/>
    </source>
</evidence>
<evidence type="ECO:0000256" key="3">
    <source>
        <dbReference type="ARBA" id="ARBA00022989"/>
    </source>
</evidence>
<dbReference type="InterPro" id="IPR036259">
    <property type="entry name" value="MFS_trans_sf"/>
</dbReference>
<feature type="transmembrane region" description="Helical" evidence="5">
    <location>
        <begin position="72"/>
        <end position="90"/>
    </location>
</feature>
<feature type="transmembrane region" description="Helical" evidence="5">
    <location>
        <begin position="197"/>
        <end position="218"/>
    </location>
</feature>
<evidence type="ECO:0000256" key="2">
    <source>
        <dbReference type="ARBA" id="ARBA00022692"/>
    </source>
</evidence>
<dbReference type="RefSeq" id="WP_282335220.1">
    <property type="nucleotide sequence ID" value="NZ_JASBRG010000007.1"/>
</dbReference>
<feature type="transmembrane region" description="Helical" evidence="5">
    <location>
        <begin position="409"/>
        <end position="431"/>
    </location>
</feature>
<keyword evidence="2 5" id="KW-0812">Transmembrane</keyword>
<dbReference type="PROSITE" id="PS50850">
    <property type="entry name" value="MFS"/>
    <property type="match status" value="1"/>
</dbReference>
<organism evidence="7 8">
    <name type="scientific">Pinibacter soli</name>
    <dbReference type="NCBI Taxonomy" id="3044211"/>
    <lineage>
        <taxon>Bacteria</taxon>
        <taxon>Pseudomonadati</taxon>
        <taxon>Bacteroidota</taxon>
        <taxon>Chitinophagia</taxon>
        <taxon>Chitinophagales</taxon>
        <taxon>Chitinophagaceae</taxon>
        <taxon>Pinibacter</taxon>
    </lineage>
</organism>
<dbReference type="EMBL" id="JASBRG010000007">
    <property type="protein sequence ID" value="MDI3321112.1"/>
    <property type="molecule type" value="Genomic_DNA"/>
</dbReference>
<feature type="transmembrane region" description="Helical" evidence="5">
    <location>
        <begin position="273"/>
        <end position="292"/>
    </location>
</feature>
<dbReference type="Gene3D" id="1.20.1250.20">
    <property type="entry name" value="MFS general substrate transporter like domains"/>
    <property type="match status" value="2"/>
</dbReference>
<dbReference type="PANTHER" id="PTHR11662">
    <property type="entry name" value="SOLUTE CARRIER FAMILY 17"/>
    <property type="match status" value="1"/>
</dbReference>
<keyword evidence="3 5" id="KW-1133">Transmembrane helix</keyword>
<dbReference type="Pfam" id="PF07690">
    <property type="entry name" value="MFS_1"/>
    <property type="match status" value="1"/>
</dbReference>
<evidence type="ECO:0000313" key="8">
    <source>
        <dbReference type="Proteomes" id="UP001226434"/>
    </source>
</evidence>
<sequence length="523" mass="57694">MYSNDETAILEKKEAVQENVPQKKSNYRWVIVSLLLFSTTINYMDRNVIGYLKDYFCSPTGFGWSASDFSKLTAIFTAFYAGFTLFAGFIMDKVGTKKGLAFSLVVWSFAGISSAFMGTSLWLHNAARAIFGAGEAGNFPASIKTVAEWFPKKERALATGIFNSGSNIGAMICALIIPMILAAWNPTEGNSLFMGTFHGWQMAFIITGVVGFVWLIFWRKFYATPQQMLTRGKVSQQEYDYINSEAEQSAEVDVKKEGEKKPWYKMLSYKQTWSFVLGKFLTDGIWWFLLFWLPTYIKQQFCVGMAPDQAKYTVMISTFTVYGIAIIGSIYGGSIPMTFMNKGWQAYKARMTAMLIIACAPLLLLTTQWMATYGIVAATAIISIGAAAHQAWSANLFTTVSDMFPKKMVGSITGIGAAAGGLGGVLVQLLAGNLEDSYRIKGVFEASKAGLIKATEALPLENVKVDNLKDVLIDANTFDQARHYITSNISVAYGVMFAVCAGVYLVAWICMKLLVPKHKPITA</sequence>
<reference evidence="7 8" key="1">
    <citation type="submission" date="2023-05" db="EMBL/GenBank/DDBJ databases">
        <title>Genome sequence of Pinibacter sp. MAH-24.</title>
        <authorList>
            <person name="Huq M.A."/>
        </authorList>
    </citation>
    <scope>NUCLEOTIDE SEQUENCE [LARGE SCALE GENOMIC DNA]</scope>
    <source>
        <strain evidence="7 8">MAH-24</strain>
    </source>
</reference>
<evidence type="ECO:0000259" key="6">
    <source>
        <dbReference type="PROSITE" id="PS50850"/>
    </source>
</evidence>
<dbReference type="CDD" id="cd17319">
    <property type="entry name" value="MFS_ExuT_GudP_like"/>
    <property type="match status" value="1"/>
</dbReference>
<feature type="transmembrane region" description="Helical" evidence="5">
    <location>
        <begin position="168"/>
        <end position="185"/>
    </location>
</feature>
<feature type="domain" description="Major facilitator superfamily (MFS) profile" evidence="6">
    <location>
        <begin position="31"/>
        <end position="519"/>
    </location>
</feature>
<name>A0ABT6REW8_9BACT</name>
<evidence type="ECO:0000256" key="5">
    <source>
        <dbReference type="SAM" id="Phobius"/>
    </source>
</evidence>